<keyword evidence="5" id="KW-0547">Nucleotide-binding</keyword>
<dbReference type="GO" id="GO:0000448">
    <property type="term" value="P:cleavage in ITS2 between 5.8S rRNA and LSU-rRNA of tricistronic rRNA transcript (SSU-rRNA, 5.8S rRNA, LSU-rRNA)"/>
    <property type="evidence" value="ECO:0007669"/>
    <property type="project" value="TreeGrafter"/>
</dbReference>
<evidence type="ECO:0000256" key="2">
    <source>
        <dbReference type="ARBA" id="ARBA00011003"/>
    </source>
</evidence>
<dbReference type="AlphaFoldDB" id="A0AAQ4DZ34"/>
<dbReference type="Proteomes" id="UP001321473">
    <property type="component" value="Unassembled WGS sequence"/>
</dbReference>
<dbReference type="Gene3D" id="3.40.50.300">
    <property type="entry name" value="P-loop containing nucleotide triphosphate hydrolases"/>
    <property type="match status" value="1"/>
</dbReference>
<keyword evidence="3" id="KW-0698">rRNA processing</keyword>
<feature type="domain" description="Clp1 P-loop" evidence="10">
    <location>
        <begin position="312"/>
        <end position="446"/>
    </location>
</feature>
<evidence type="ECO:0000256" key="4">
    <source>
        <dbReference type="ARBA" id="ARBA00022679"/>
    </source>
</evidence>
<evidence type="ECO:0000256" key="9">
    <source>
        <dbReference type="SAM" id="MobiDB-lite"/>
    </source>
</evidence>
<evidence type="ECO:0000259" key="11">
    <source>
        <dbReference type="Pfam" id="PF25467"/>
    </source>
</evidence>
<dbReference type="GO" id="GO:0005730">
    <property type="term" value="C:nucleolus"/>
    <property type="evidence" value="ECO:0007669"/>
    <property type="project" value="UniProtKB-SubCell"/>
</dbReference>
<name>A0AAQ4DZ34_AMBAM</name>
<keyword evidence="7" id="KW-0067">ATP-binding</keyword>
<evidence type="ECO:0000256" key="6">
    <source>
        <dbReference type="ARBA" id="ARBA00022777"/>
    </source>
</evidence>
<evidence type="ECO:0000259" key="10">
    <source>
        <dbReference type="Pfam" id="PF16575"/>
    </source>
</evidence>
<comment type="similarity">
    <text evidence="2">Belongs to the Clp1 family. NOL9/GRC3 subfamily.</text>
</comment>
<feature type="compositionally biased region" description="Basic residues" evidence="9">
    <location>
        <begin position="98"/>
        <end position="109"/>
    </location>
</feature>
<accession>A0AAQ4DZ34</accession>
<dbReference type="GO" id="GO:0005524">
    <property type="term" value="F:ATP binding"/>
    <property type="evidence" value="ECO:0007669"/>
    <property type="project" value="UniProtKB-KW"/>
</dbReference>
<comment type="subcellular location">
    <subcellularLocation>
        <location evidence="1">Nucleus</location>
        <location evidence="1">Nucleolus</location>
    </subcellularLocation>
</comment>
<dbReference type="Pfam" id="PF25467">
    <property type="entry name" value="NOL9_C"/>
    <property type="match status" value="1"/>
</dbReference>
<reference evidence="12 13" key="1">
    <citation type="journal article" date="2023" name="Arcadia Sci">
        <title>De novo assembly of a long-read Amblyomma americanum tick genome.</title>
        <authorList>
            <person name="Chou S."/>
            <person name="Poskanzer K.E."/>
            <person name="Rollins M."/>
            <person name="Thuy-Boun P.S."/>
        </authorList>
    </citation>
    <scope>NUCLEOTIDE SEQUENCE [LARGE SCALE GENOMIC DNA]</scope>
    <source>
        <strain evidence="12">F_SG_1</strain>
        <tissue evidence="12">Salivary glands</tissue>
    </source>
</reference>
<evidence type="ECO:0000313" key="12">
    <source>
        <dbReference type="EMBL" id="KAK8767724.1"/>
    </source>
</evidence>
<sequence length="671" mass="73890">MLGRKLLPKLKRVLQSGRVAKPIHTSREWTVTPFSQVDESLVRTVPSATSAVSTNAARHRTAAVDIVKRGVQNICRGFEDSCHDFSELSQERQYKDSARRRRQRKKRRMAAPPVQPASEEDEPADKHSSGSAGCSDDDDEDDHEDAVAASDSSSGDENVSDEDSSSVSSESDNAGTPDMLNKPQAWHEGHKARNSVGSDDEQGMDEEEGAQASGSDLGSIFVAPHDQVLVVVQPPAVLQLVPGGEWPIDLKSTARLRGAFRTLGFRMHLDETSSISPCHPWRAEAASLAKHLLSKLDSPEGRVATPCILVCGRQNSGKSSVLRLCVNSFLNLCREVLYLDCDPGQCEFTPPATVSLTRVTRPLMGPPFTHIRTPEKAYFLGHVSPASQPDAYCEAVRALIEHARKVSPQTPLFVNTMGWISGLGLSLLVDVIRWARPTDVIQLLADEGTTDLPPLDNDMLQSACGWMTSQDGTDQQPPLAGVTYHPLPGSTFRGRSLARIMREAMVLGYLGQRVGTGLSQPLPEAYHWLWNTVPMRYVKSRLALWKKYKHQNFNWVVFSLVPWSAVAVHDCDSAVPKEELLHSLCGSVVALCVVPNSKLLETEDSSYPKFVDDCGPYECLGYGLVRAIDPSERLFYIISPEPQERLTKVNALIRGDLHLPETLLTSQVCYR</sequence>
<dbReference type="Pfam" id="PF16575">
    <property type="entry name" value="CLP1_P"/>
    <property type="match status" value="1"/>
</dbReference>
<dbReference type="InterPro" id="IPR032319">
    <property type="entry name" value="CLP1_P"/>
</dbReference>
<keyword evidence="6" id="KW-0418">Kinase</keyword>
<feature type="region of interest" description="Disordered" evidence="9">
    <location>
        <begin position="89"/>
        <end position="217"/>
    </location>
</feature>
<protein>
    <submittedName>
        <fullName evidence="12">Uncharacterized protein</fullName>
    </submittedName>
</protein>
<evidence type="ECO:0000256" key="7">
    <source>
        <dbReference type="ARBA" id="ARBA00022840"/>
    </source>
</evidence>
<feature type="compositionally biased region" description="Low complexity" evidence="9">
    <location>
        <begin position="147"/>
        <end position="157"/>
    </location>
</feature>
<evidence type="ECO:0000256" key="1">
    <source>
        <dbReference type="ARBA" id="ARBA00004604"/>
    </source>
</evidence>
<feature type="compositionally biased region" description="Acidic residues" evidence="9">
    <location>
        <begin position="198"/>
        <end position="209"/>
    </location>
</feature>
<dbReference type="EMBL" id="JARKHS020025066">
    <property type="protein sequence ID" value="KAK8767724.1"/>
    <property type="molecule type" value="Genomic_DNA"/>
</dbReference>
<feature type="compositionally biased region" description="Low complexity" evidence="9">
    <location>
        <begin position="165"/>
        <end position="175"/>
    </location>
</feature>
<dbReference type="PANTHER" id="PTHR12755:SF3">
    <property type="entry name" value="POLYNUCLEOTIDE 5'-HYDROXYL-KINASE NOL9"/>
    <property type="match status" value="1"/>
</dbReference>
<keyword evidence="4" id="KW-0808">Transferase</keyword>
<feature type="domain" description="NOL9 C-terminal" evidence="11">
    <location>
        <begin position="564"/>
        <end position="660"/>
    </location>
</feature>
<dbReference type="InterPro" id="IPR045116">
    <property type="entry name" value="Clp1/Grc3"/>
</dbReference>
<feature type="compositionally biased region" description="Acidic residues" evidence="9">
    <location>
        <begin position="135"/>
        <end position="144"/>
    </location>
</feature>
<comment type="caution">
    <text evidence="12">The sequence shown here is derived from an EMBL/GenBank/DDBJ whole genome shotgun (WGS) entry which is preliminary data.</text>
</comment>
<evidence type="ECO:0000256" key="5">
    <source>
        <dbReference type="ARBA" id="ARBA00022741"/>
    </source>
</evidence>
<gene>
    <name evidence="12" type="ORF">V5799_005496</name>
</gene>
<dbReference type="InterPro" id="IPR057570">
    <property type="entry name" value="NOL9_C"/>
</dbReference>
<evidence type="ECO:0000256" key="3">
    <source>
        <dbReference type="ARBA" id="ARBA00022552"/>
    </source>
</evidence>
<organism evidence="12 13">
    <name type="scientific">Amblyomma americanum</name>
    <name type="common">Lone star tick</name>
    <dbReference type="NCBI Taxonomy" id="6943"/>
    <lineage>
        <taxon>Eukaryota</taxon>
        <taxon>Metazoa</taxon>
        <taxon>Ecdysozoa</taxon>
        <taxon>Arthropoda</taxon>
        <taxon>Chelicerata</taxon>
        <taxon>Arachnida</taxon>
        <taxon>Acari</taxon>
        <taxon>Parasitiformes</taxon>
        <taxon>Ixodida</taxon>
        <taxon>Ixodoidea</taxon>
        <taxon>Ixodidae</taxon>
        <taxon>Amblyomminae</taxon>
        <taxon>Amblyomma</taxon>
    </lineage>
</organism>
<keyword evidence="8" id="KW-0539">Nucleus</keyword>
<proteinExistence type="inferred from homology"/>
<dbReference type="PANTHER" id="PTHR12755">
    <property type="entry name" value="CLEAVAGE/POLYADENYLATION FACTOR IA SUBUNIT CLP1P"/>
    <property type="match status" value="1"/>
</dbReference>
<evidence type="ECO:0000256" key="8">
    <source>
        <dbReference type="ARBA" id="ARBA00023242"/>
    </source>
</evidence>
<evidence type="ECO:0000313" key="13">
    <source>
        <dbReference type="Proteomes" id="UP001321473"/>
    </source>
</evidence>
<dbReference type="GO" id="GO:0051731">
    <property type="term" value="F:polynucleotide 5'-hydroxyl-kinase activity"/>
    <property type="evidence" value="ECO:0007669"/>
    <property type="project" value="InterPro"/>
</dbReference>
<keyword evidence="13" id="KW-1185">Reference proteome</keyword>
<dbReference type="InterPro" id="IPR027417">
    <property type="entry name" value="P-loop_NTPase"/>
</dbReference>